<feature type="domain" description="Phosphoribosyltransferase" evidence="3">
    <location>
        <begin position="41"/>
        <end position="160"/>
    </location>
</feature>
<comment type="caution">
    <text evidence="4">The sequence shown here is derived from an EMBL/GenBank/DDBJ whole genome shotgun (WGS) entry which is preliminary data.</text>
</comment>
<keyword evidence="1 4" id="KW-0808">Transferase</keyword>
<dbReference type="GO" id="GO:0016757">
    <property type="term" value="F:glycosyltransferase activity"/>
    <property type="evidence" value="ECO:0007669"/>
    <property type="project" value="UniProtKB-KW"/>
</dbReference>
<keyword evidence="5" id="KW-1185">Reference proteome</keyword>
<dbReference type="Pfam" id="PF00156">
    <property type="entry name" value="Pribosyltran"/>
    <property type="match status" value="1"/>
</dbReference>
<reference evidence="4 5" key="1">
    <citation type="submission" date="2016-12" db="EMBL/GenBank/DDBJ databases">
        <title>The draft genome sequence of Actinophytocola sp. 11-183.</title>
        <authorList>
            <person name="Wang W."/>
            <person name="Yuan L."/>
        </authorList>
    </citation>
    <scope>NUCLEOTIDE SEQUENCE [LARGE SCALE GENOMIC DNA]</scope>
    <source>
        <strain evidence="4 5">11-183</strain>
    </source>
</reference>
<dbReference type="Gene3D" id="3.40.50.2020">
    <property type="match status" value="1"/>
</dbReference>
<dbReference type="STRING" id="1912961.BU204_36340"/>
<dbReference type="SUPFAM" id="SSF53271">
    <property type="entry name" value="PRTase-like"/>
    <property type="match status" value="1"/>
</dbReference>
<dbReference type="PANTHER" id="PTHR43864">
    <property type="entry name" value="HYPOXANTHINE/GUANINE PHOSPHORIBOSYLTRANSFERASE"/>
    <property type="match status" value="1"/>
</dbReference>
<dbReference type="Proteomes" id="UP000185596">
    <property type="component" value="Unassembled WGS sequence"/>
</dbReference>
<dbReference type="InterPro" id="IPR050118">
    <property type="entry name" value="Pur/Pyrimidine_PRTase"/>
</dbReference>
<dbReference type="EMBL" id="MSIE01000120">
    <property type="protein sequence ID" value="OLF06431.1"/>
    <property type="molecule type" value="Genomic_DNA"/>
</dbReference>
<dbReference type="PANTHER" id="PTHR43864:SF1">
    <property type="entry name" value="XANTHINE PHOSPHORIBOSYLTRANSFERASE"/>
    <property type="match status" value="1"/>
</dbReference>
<organism evidence="4 5">
    <name type="scientific">Actinophytocola xanthii</name>
    <dbReference type="NCBI Taxonomy" id="1912961"/>
    <lineage>
        <taxon>Bacteria</taxon>
        <taxon>Bacillati</taxon>
        <taxon>Actinomycetota</taxon>
        <taxon>Actinomycetes</taxon>
        <taxon>Pseudonocardiales</taxon>
        <taxon>Pseudonocardiaceae</taxon>
    </lineage>
</organism>
<dbReference type="AlphaFoldDB" id="A0A1Q8BWF2"/>
<dbReference type="CDD" id="cd06223">
    <property type="entry name" value="PRTases_typeI"/>
    <property type="match status" value="1"/>
</dbReference>
<evidence type="ECO:0000259" key="3">
    <source>
        <dbReference type="Pfam" id="PF00156"/>
    </source>
</evidence>
<dbReference type="InterPro" id="IPR029057">
    <property type="entry name" value="PRTase-like"/>
</dbReference>
<evidence type="ECO:0000313" key="4">
    <source>
        <dbReference type="EMBL" id="OLF06431.1"/>
    </source>
</evidence>
<keyword evidence="4" id="KW-0328">Glycosyltransferase</keyword>
<proteinExistence type="predicted"/>
<keyword evidence="2" id="KW-0660">Purine salvage</keyword>
<dbReference type="GO" id="GO:0006166">
    <property type="term" value="P:purine ribonucleoside salvage"/>
    <property type="evidence" value="ECO:0007669"/>
    <property type="project" value="UniProtKB-KW"/>
</dbReference>
<dbReference type="InterPro" id="IPR000836">
    <property type="entry name" value="PRTase_dom"/>
</dbReference>
<name>A0A1Q8BWF2_9PSEU</name>
<gene>
    <name evidence="4" type="ORF">BU204_36340</name>
</gene>
<evidence type="ECO:0000313" key="5">
    <source>
        <dbReference type="Proteomes" id="UP000185596"/>
    </source>
</evidence>
<accession>A0A1Q8BWF2</accession>
<evidence type="ECO:0000256" key="1">
    <source>
        <dbReference type="ARBA" id="ARBA00022679"/>
    </source>
</evidence>
<protein>
    <submittedName>
        <fullName evidence="4">Adenine phosphoribosyltransferase</fullName>
    </submittedName>
</protein>
<evidence type="ECO:0000256" key="2">
    <source>
        <dbReference type="ARBA" id="ARBA00022726"/>
    </source>
</evidence>
<sequence>MDRIRSAITWRGGKTDDYQYADVTGWWRSPELLRDIGALLGEAVPGSPTAVLGLESRGYLLGVALALQLGVGFVEVRKNPESETDDDAWVQQTTPPDYRDRNLRLGVKRKLLKSGDRVVLVDDWVDTGSQALATQKIVERTGATWLGALTVVDALDSHSVRRELNLRSLVHVRDL</sequence>